<dbReference type="EMBL" id="ML741777">
    <property type="protein sequence ID" value="KAE8329752.1"/>
    <property type="molecule type" value="Genomic_DNA"/>
</dbReference>
<gene>
    <name evidence="2" type="ORF">BDV39DRAFT_171260</name>
</gene>
<proteinExistence type="predicted"/>
<protein>
    <submittedName>
        <fullName evidence="2">Uncharacterized protein</fullName>
    </submittedName>
</protein>
<feature type="chain" id="PRO_5024826752" evidence="1">
    <location>
        <begin position="19"/>
        <end position="141"/>
    </location>
</feature>
<accession>A0A5N6XA15</accession>
<dbReference type="Proteomes" id="UP000325945">
    <property type="component" value="Unassembled WGS sequence"/>
</dbReference>
<organism evidence="2 3">
    <name type="scientific">Aspergillus sergii</name>
    <dbReference type="NCBI Taxonomy" id="1034303"/>
    <lineage>
        <taxon>Eukaryota</taxon>
        <taxon>Fungi</taxon>
        <taxon>Dikarya</taxon>
        <taxon>Ascomycota</taxon>
        <taxon>Pezizomycotina</taxon>
        <taxon>Eurotiomycetes</taxon>
        <taxon>Eurotiomycetidae</taxon>
        <taxon>Eurotiales</taxon>
        <taxon>Aspergillaceae</taxon>
        <taxon>Aspergillus</taxon>
        <taxon>Aspergillus subgen. Circumdati</taxon>
    </lineage>
</organism>
<keyword evidence="1" id="KW-0732">Signal</keyword>
<keyword evidence="3" id="KW-1185">Reference proteome</keyword>
<name>A0A5N6XA15_9EURO</name>
<evidence type="ECO:0000313" key="2">
    <source>
        <dbReference type="EMBL" id="KAE8329752.1"/>
    </source>
</evidence>
<evidence type="ECO:0000256" key="1">
    <source>
        <dbReference type="SAM" id="SignalP"/>
    </source>
</evidence>
<reference evidence="3" key="1">
    <citation type="submission" date="2019-04" db="EMBL/GenBank/DDBJ databases">
        <title>Friends and foes A comparative genomics studyof 23 Aspergillus species from section Flavi.</title>
        <authorList>
            <consortium name="DOE Joint Genome Institute"/>
            <person name="Kjaerbolling I."/>
            <person name="Vesth T."/>
            <person name="Frisvad J.C."/>
            <person name="Nybo J.L."/>
            <person name="Theobald S."/>
            <person name="Kildgaard S."/>
            <person name="Isbrandt T."/>
            <person name="Kuo A."/>
            <person name="Sato A."/>
            <person name="Lyhne E.K."/>
            <person name="Kogle M.E."/>
            <person name="Wiebenga A."/>
            <person name="Kun R.S."/>
            <person name="Lubbers R.J."/>
            <person name="Makela M.R."/>
            <person name="Barry K."/>
            <person name="Chovatia M."/>
            <person name="Clum A."/>
            <person name="Daum C."/>
            <person name="Haridas S."/>
            <person name="He G."/>
            <person name="LaButti K."/>
            <person name="Lipzen A."/>
            <person name="Mondo S."/>
            <person name="Riley R."/>
            <person name="Salamov A."/>
            <person name="Simmons B.A."/>
            <person name="Magnuson J.K."/>
            <person name="Henrissat B."/>
            <person name="Mortensen U.H."/>
            <person name="Larsen T.O."/>
            <person name="Devries R.P."/>
            <person name="Grigoriev I.V."/>
            <person name="Machida M."/>
            <person name="Baker S.E."/>
            <person name="Andersen M.R."/>
        </authorList>
    </citation>
    <scope>NUCLEOTIDE SEQUENCE [LARGE SCALE GENOMIC DNA]</scope>
    <source>
        <strain evidence="3">CBS 130017</strain>
    </source>
</reference>
<dbReference type="PROSITE" id="PS51257">
    <property type="entry name" value="PROKAR_LIPOPROTEIN"/>
    <property type="match status" value="1"/>
</dbReference>
<feature type="signal peptide" evidence="1">
    <location>
        <begin position="1"/>
        <end position="18"/>
    </location>
</feature>
<evidence type="ECO:0000313" key="3">
    <source>
        <dbReference type="Proteomes" id="UP000325945"/>
    </source>
</evidence>
<sequence>MRLSSLALLVATAPTALGCTFGFDLSHTYGTWGGQNSVRCIAFIFESDNPDYQNDWKDAAVDMGCSGGCQNLEYKGKTYEFCYESAANNVMNGDATIQRIDGGVKVNIWPDGREKKSVFNGGVTSIVRSVYDRSNIGCPSA</sequence>
<dbReference type="AlphaFoldDB" id="A0A5N6XA15"/>